<accession>A0A939RTM9</accession>
<keyword evidence="3" id="KW-1185">Reference proteome</keyword>
<dbReference type="Gene3D" id="1.10.1780.10">
    <property type="entry name" value="Clp, N-terminal domain"/>
    <property type="match status" value="1"/>
</dbReference>
<dbReference type="EMBL" id="JAGEMK010000002">
    <property type="protein sequence ID" value="MBO1751464.1"/>
    <property type="molecule type" value="Genomic_DNA"/>
</dbReference>
<evidence type="ECO:0000313" key="2">
    <source>
        <dbReference type="EMBL" id="MBO1751464.1"/>
    </source>
</evidence>
<feature type="region of interest" description="Disordered" evidence="1">
    <location>
        <begin position="81"/>
        <end position="101"/>
    </location>
</feature>
<sequence>MLIYDDSFVAVMTATSDEATALGARAYGSEHVLLGLLAAGDGLTQQVARTFPDLTATAVREAVHGGLDDAPHLARLGIDVHAPEGASRAEGPAGGRRPRTKHAPELQAALNRATATWGHLRKTGALPKESTLSSAVLWLAVLEPSARAPRLLEAMGIDPDGVRVAVLSALVAPGEPVPTWPDEVPVGPVTRLVHRVFGRTNVAG</sequence>
<gene>
    <name evidence="2" type="ORF">J4G33_06565</name>
</gene>
<dbReference type="AlphaFoldDB" id="A0A939RTM9"/>
<evidence type="ECO:0008006" key="4">
    <source>
        <dbReference type="Google" id="ProtNLM"/>
    </source>
</evidence>
<organism evidence="2 3">
    <name type="scientific">Actinotalea soli</name>
    <dbReference type="NCBI Taxonomy" id="2819234"/>
    <lineage>
        <taxon>Bacteria</taxon>
        <taxon>Bacillati</taxon>
        <taxon>Actinomycetota</taxon>
        <taxon>Actinomycetes</taxon>
        <taxon>Micrococcales</taxon>
        <taxon>Cellulomonadaceae</taxon>
        <taxon>Actinotalea</taxon>
    </lineage>
</organism>
<protein>
    <recommendedName>
        <fullName evidence="4">Clp R domain-containing protein</fullName>
    </recommendedName>
</protein>
<dbReference type="Proteomes" id="UP000664209">
    <property type="component" value="Unassembled WGS sequence"/>
</dbReference>
<proteinExistence type="predicted"/>
<dbReference type="InterPro" id="IPR036628">
    <property type="entry name" value="Clp_N_dom_sf"/>
</dbReference>
<dbReference type="RefSeq" id="WP_208055118.1">
    <property type="nucleotide sequence ID" value="NZ_JAGEMK010000002.1"/>
</dbReference>
<evidence type="ECO:0000256" key="1">
    <source>
        <dbReference type="SAM" id="MobiDB-lite"/>
    </source>
</evidence>
<reference evidence="2" key="1">
    <citation type="submission" date="2021-03" db="EMBL/GenBank/DDBJ databases">
        <title>Actinotalea soli sp. nov., isolated from soil.</title>
        <authorList>
            <person name="Ping W."/>
            <person name="Zhang J."/>
        </authorList>
    </citation>
    <scope>NUCLEOTIDE SEQUENCE</scope>
    <source>
        <strain evidence="2">BY-33</strain>
    </source>
</reference>
<name>A0A939RTM9_9CELL</name>
<evidence type="ECO:0000313" key="3">
    <source>
        <dbReference type="Proteomes" id="UP000664209"/>
    </source>
</evidence>
<comment type="caution">
    <text evidence="2">The sequence shown here is derived from an EMBL/GenBank/DDBJ whole genome shotgun (WGS) entry which is preliminary data.</text>
</comment>